<dbReference type="OrthoDB" id="188373at2157"/>
<reference evidence="2 3" key="1">
    <citation type="submission" date="2018-10" db="EMBL/GenBank/DDBJ databases">
        <title>Natrarchaeobius chitinivorans gen. nov., sp. nov., and Natrarchaeobius haloalkaliphilus sp. nov., alkaliphilic, chitin-utilizing haloarchaea from hypersaline alkaline lakes.</title>
        <authorList>
            <person name="Sorokin D.Y."/>
            <person name="Elcheninov A.G."/>
            <person name="Kostrikina N.A."/>
            <person name="Bale N.J."/>
            <person name="Sinninghe Damste J.S."/>
            <person name="Khijniak T.V."/>
            <person name="Kublanov I.V."/>
            <person name="Toshchakov S.V."/>
        </authorList>
    </citation>
    <scope>NUCLEOTIDE SEQUENCE [LARGE SCALE GENOMIC DNA]</scope>
    <source>
        <strain evidence="2 3">AArcht4T</strain>
    </source>
</reference>
<feature type="compositionally biased region" description="Basic and acidic residues" evidence="1">
    <location>
        <begin position="66"/>
        <end position="88"/>
    </location>
</feature>
<evidence type="ECO:0008006" key="4">
    <source>
        <dbReference type="Google" id="ProtNLM"/>
    </source>
</evidence>
<dbReference type="EMBL" id="REGA01000008">
    <property type="protein sequence ID" value="RQG94618.1"/>
    <property type="molecule type" value="Genomic_DNA"/>
</dbReference>
<dbReference type="RefSeq" id="WP_124195688.1">
    <property type="nucleotide sequence ID" value="NZ_REGA01000008.1"/>
</dbReference>
<organism evidence="2 3">
    <name type="scientific">Natrarchaeobius chitinivorans</name>
    <dbReference type="NCBI Taxonomy" id="1679083"/>
    <lineage>
        <taxon>Archaea</taxon>
        <taxon>Methanobacteriati</taxon>
        <taxon>Methanobacteriota</taxon>
        <taxon>Stenosarchaea group</taxon>
        <taxon>Halobacteria</taxon>
        <taxon>Halobacteriales</taxon>
        <taxon>Natrialbaceae</taxon>
        <taxon>Natrarchaeobius</taxon>
    </lineage>
</organism>
<evidence type="ECO:0000256" key="1">
    <source>
        <dbReference type="SAM" id="MobiDB-lite"/>
    </source>
</evidence>
<protein>
    <recommendedName>
        <fullName evidence="4">DUF5709 domain-containing protein</fullName>
    </recommendedName>
</protein>
<accession>A0A3N6LVT3</accession>
<comment type="caution">
    <text evidence="2">The sequence shown here is derived from an EMBL/GenBank/DDBJ whole genome shotgun (WGS) entry which is preliminary data.</text>
</comment>
<evidence type="ECO:0000313" key="3">
    <source>
        <dbReference type="Proteomes" id="UP000282323"/>
    </source>
</evidence>
<feature type="compositionally biased region" description="Acidic residues" evidence="1">
    <location>
        <begin position="44"/>
        <end position="56"/>
    </location>
</feature>
<feature type="region of interest" description="Disordered" evidence="1">
    <location>
        <begin position="26"/>
        <end position="150"/>
    </location>
</feature>
<gene>
    <name evidence="2" type="ORF">EA473_11075</name>
</gene>
<keyword evidence="3" id="KW-1185">Reference proteome</keyword>
<sequence>MSTDPAVTEVFQDVEPDPDAVLAAAGVESPDELAESGGEHDPTIDDEIDADPDDLEGLFAGLESAVPDRSESLESVDDRSSGEDRRGADTGSSADPTAADDAVLIGEPTVTARPTDAGLEELVDGTESRPESRSAGGIELVGPTPSPDRVENDAFGTGRASEFHWFGDEVELSS</sequence>
<dbReference type="Proteomes" id="UP000282323">
    <property type="component" value="Unassembled WGS sequence"/>
</dbReference>
<name>A0A3N6LVT3_NATCH</name>
<dbReference type="AlphaFoldDB" id="A0A3N6LVT3"/>
<evidence type="ECO:0000313" key="2">
    <source>
        <dbReference type="EMBL" id="RQG94618.1"/>
    </source>
</evidence>
<proteinExistence type="predicted"/>